<protein>
    <submittedName>
        <fullName evidence="1">Uncharacterized protein</fullName>
    </submittedName>
</protein>
<dbReference type="EMBL" id="CAJPWZ010002973">
    <property type="protein sequence ID" value="CAG2249503.1"/>
    <property type="molecule type" value="Genomic_DNA"/>
</dbReference>
<accession>A0A8S3UWC1</accession>
<evidence type="ECO:0000313" key="2">
    <source>
        <dbReference type="Proteomes" id="UP000683360"/>
    </source>
</evidence>
<reference evidence="1" key="1">
    <citation type="submission" date="2021-03" db="EMBL/GenBank/DDBJ databases">
        <authorList>
            <person name="Bekaert M."/>
        </authorList>
    </citation>
    <scope>NUCLEOTIDE SEQUENCE</scope>
</reference>
<proteinExistence type="predicted"/>
<comment type="caution">
    <text evidence="1">The sequence shown here is derived from an EMBL/GenBank/DDBJ whole genome shotgun (WGS) entry which is preliminary data.</text>
</comment>
<dbReference type="Proteomes" id="UP000683360">
    <property type="component" value="Unassembled WGS sequence"/>
</dbReference>
<dbReference type="AlphaFoldDB" id="A0A8S3UWC1"/>
<organism evidence="1 2">
    <name type="scientific">Mytilus edulis</name>
    <name type="common">Blue mussel</name>
    <dbReference type="NCBI Taxonomy" id="6550"/>
    <lineage>
        <taxon>Eukaryota</taxon>
        <taxon>Metazoa</taxon>
        <taxon>Spiralia</taxon>
        <taxon>Lophotrochozoa</taxon>
        <taxon>Mollusca</taxon>
        <taxon>Bivalvia</taxon>
        <taxon>Autobranchia</taxon>
        <taxon>Pteriomorphia</taxon>
        <taxon>Mytilida</taxon>
        <taxon>Mytiloidea</taxon>
        <taxon>Mytilidae</taxon>
        <taxon>Mytilinae</taxon>
        <taxon>Mytilus</taxon>
    </lineage>
</organism>
<sequence length="186" mass="21652">MKDIMNKACSFGCIDTVTWLLDNEDHSLFDLKMAMCNTFNSNCLCKEELIQLLLQKCMVDELDMEINMNEACKLGLLKIVTWLIESVDHRLFDLNTAISHLYLHFTDRNQQIFKLLLANVSYKLFDLGIVIEQAFRQDLTEILIWLLQTKDHSLLDVKYVMNEACRVGNLRIIKHVCGTMGKEVFR</sequence>
<gene>
    <name evidence="1" type="ORF">MEDL_61283</name>
</gene>
<name>A0A8S3UWC1_MYTED</name>
<keyword evidence="2" id="KW-1185">Reference proteome</keyword>
<dbReference type="OrthoDB" id="88801at2759"/>
<evidence type="ECO:0000313" key="1">
    <source>
        <dbReference type="EMBL" id="CAG2249503.1"/>
    </source>
</evidence>